<dbReference type="Gene3D" id="3.40.50.300">
    <property type="entry name" value="P-loop containing nucleotide triphosphate hydrolases"/>
    <property type="match status" value="2"/>
</dbReference>
<comment type="similarity">
    <text evidence="1">Belongs to the CbxX/CfxQ family.</text>
</comment>
<dbReference type="PRINTS" id="PR00819">
    <property type="entry name" value="CBXCFQXSUPER"/>
</dbReference>
<accession>A0A1Y6CKT1</accession>
<dbReference type="Proteomes" id="UP000192907">
    <property type="component" value="Unassembled WGS sequence"/>
</dbReference>
<reference evidence="6" key="1">
    <citation type="submission" date="2017-04" db="EMBL/GenBank/DDBJ databases">
        <authorList>
            <person name="Varghese N."/>
            <person name="Submissions S."/>
        </authorList>
    </citation>
    <scope>NUCLEOTIDE SEQUENCE [LARGE SCALE GENOMIC DNA]</scope>
    <source>
        <strain evidence="6">RKEM611</strain>
    </source>
</reference>
<evidence type="ECO:0000259" key="4">
    <source>
        <dbReference type="SMART" id="SM00382"/>
    </source>
</evidence>
<sequence length="574" mass="64528">MSNDWDDALLTLFGPKALSKLDLHSTSSSVRDQSASVPLDKAEILKTIEAPEVLGQDQALASARSLLNHLKIQSKRSGEQGEDVRVALLGQDGTGKSTLAKWLSQHLMPMLSYSKFTVLTHFDIRQLDTKSIKQSLATWNQHIVIIEDIHELLDHELDRDKLRYILNASSGQPISILMTSNSPSLDVLKQKLSLTKSHWHEILLENFSAKTIAEILDRLLSDHKLLSEPEAKTTLVDEVIARSKHKGFANFHDIHRTLDRVLFQQSQRLSKKDLNLLEDEEIHEIIYSDVTMDPNDEGRYEDLVQKSEEQREGPFDALYRLIGLESVKNELLKLSQYMKISLLRKKGGKKPSLHMVFTGFPGTGKTTVARLVGAILSDIGYLRTGHLVEVERAQLVGEYIGQTAVKTKKKVEEALGGILFVDEAYTLYRGDGKDSYGQEAIDTILKNMEDHRGDLVVILAGYPTEMATFLSSNPGLPSRFPLHINFPNYSRRELSQIAELLAKNEGFVLAPDATNKLLDIVDLNRGKEEFGNARDVRNLLEKSYRNHASRLSTLGDISKLNHETLNTIESEDIH</sequence>
<dbReference type="EMBL" id="FWZT01000018">
    <property type="protein sequence ID" value="SMF57302.1"/>
    <property type="molecule type" value="Genomic_DNA"/>
</dbReference>
<feature type="domain" description="AAA+ ATPase" evidence="4">
    <location>
        <begin position="82"/>
        <end position="222"/>
    </location>
</feature>
<dbReference type="InterPro" id="IPR000641">
    <property type="entry name" value="CbxX/CfxQ"/>
</dbReference>
<protein>
    <submittedName>
        <fullName evidence="5">AAA+-type ATPase, SpoVK/Ycf46/Vps4 family</fullName>
    </submittedName>
</protein>
<dbReference type="InterPro" id="IPR003959">
    <property type="entry name" value="ATPase_AAA_core"/>
</dbReference>
<keyword evidence="3" id="KW-0067">ATP-binding</keyword>
<dbReference type="SUPFAM" id="SSF52540">
    <property type="entry name" value="P-loop containing nucleoside triphosphate hydrolases"/>
    <property type="match status" value="2"/>
</dbReference>
<name>A0A1Y6CKT1_9BACT</name>
<dbReference type="FunFam" id="3.40.50.300:FF:000216">
    <property type="entry name" value="Type VII secretion ATPase EccA"/>
    <property type="match status" value="1"/>
</dbReference>
<gene>
    <name evidence="5" type="ORF">SAMN06296036_118125</name>
</gene>
<dbReference type="PANTHER" id="PTHR43392">
    <property type="entry name" value="AAA-TYPE ATPASE FAMILY PROTEIN / ANKYRIN REPEAT FAMILY PROTEIN"/>
    <property type="match status" value="1"/>
</dbReference>
<organism evidence="5 6">
    <name type="scientific">Pseudobacteriovorax antillogorgiicola</name>
    <dbReference type="NCBI Taxonomy" id="1513793"/>
    <lineage>
        <taxon>Bacteria</taxon>
        <taxon>Pseudomonadati</taxon>
        <taxon>Bdellovibrionota</taxon>
        <taxon>Oligoflexia</taxon>
        <taxon>Oligoflexales</taxon>
        <taxon>Pseudobacteriovoracaceae</taxon>
        <taxon>Pseudobacteriovorax</taxon>
    </lineage>
</organism>
<dbReference type="SMART" id="SM00382">
    <property type="entry name" value="AAA"/>
    <property type="match status" value="2"/>
</dbReference>
<dbReference type="InterPro" id="IPR027417">
    <property type="entry name" value="P-loop_NTPase"/>
</dbReference>
<dbReference type="OrthoDB" id="9806903at2"/>
<keyword evidence="6" id="KW-1185">Reference proteome</keyword>
<dbReference type="Pfam" id="PF17866">
    <property type="entry name" value="AAA_lid_6"/>
    <property type="match status" value="1"/>
</dbReference>
<dbReference type="GO" id="GO:0016887">
    <property type="term" value="F:ATP hydrolysis activity"/>
    <property type="evidence" value="ECO:0007669"/>
    <property type="project" value="InterPro"/>
</dbReference>
<dbReference type="CDD" id="cd00009">
    <property type="entry name" value="AAA"/>
    <property type="match status" value="1"/>
</dbReference>
<dbReference type="InterPro" id="IPR041627">
    <property type="entry name" value="AAA_lid_6"/>
</dbReference>
<dbReference type="PANTHER" id="PTHR43392:SF2">
    <property type="entry name" value="AAA-TYPE ATPASE FAMILY PROTEIN _ ANKYRIN REPEAT FAMILY PROTEIN"/>
    <property type="match status" value="1"/>
</dbReference>
<dbReference type="RefSeq" id="WP_132322246.1">
    <property type="nucleotide sequence ID" value="NZ_FWZT01000018.1"/>
</dbReference>
<proteinExistence type="inferred from homology"/>
<evidence type="ECO:0000313" key="6">
    <source>
        <dbReference type="Proteomes" id="UP000192907"/>
    </source>
</evidence>
<feature type="domain" description="AAA+ ATPase" evidence="4">
    <location>
        <begin position="351"/>
        <end position="490"/>
    </location>
</feature>
<dbReference type="InterPro" id="IPR050773">
    <property type="entry name" value="CbxX/CfxQ_RuBisCO_ESX"/>
</dbReference>
<evidence type="ECO:0000256" key="1">
    <source>
        <dbReference type="ARBA" id="ARBA00010378"/>
    </source>
</evidence>
<keyword evidence="2" id="KW-0547">Nucleotide-binding</keyword>
<evidence type="ECO:0000313" key="5">
    <source>
        <dbReference type="EMBL" id="SMF57302.1"/>
    </source>
</evidence>
<dbReference type="InterPro" id="IPR003593">
    <property type="entry name" value="AAA+_ATPase"/>
</dbReference>
<evidence type="ECO:0000256" key="2">
    <source>
        <dbReference type="ARBA" id="ARBA00022741"/>
    </source>
</evidence>
<dbReference type="GO" id="GO:0005524">
    <property type="term" value="F:ATP binding"/>
    <property type="evidence" value="ECO:0007669"/>
    <property type="project" value="UniProtKB-KW"/>
</dbReference>
<dbReference type="Gene3D" id="1.10.8.60">
    <property type="match status" value="2"/>
</dbReference>
<dbReference type="Pfam" id="PF00004">
    <property type="entry name" value="AAA"/>
    <property type="match status" value="2"/>
</dbReference>
<dbReference type="AlphaFoldDB" id="A0A1Y6CKT1"/>
<evidence type="ECO:0000256" key="3">
    <source>
        <dbReference type="ARBA" id="ARBA00022840"/>
    </source>
</evidence>
<dbReference type="STRING" id="1513793.SAMN06296036_118125"/>